<protein>
    <submittedName>
        <fullName evidence="1">Uncharacterized protein</fullName>
    </submittedName>
</protein>
<accession>A0A2K9V8I9</accession>
<sequence>MFVGSPLPLISIALSGLNIRKSNEYSRPDIDNMGSNISRREKKVNKITNKLNRIIDDSNMKDRYIRLCRADKYLDDYLHTITSILSDSDMLFKIKIRSFLAITPSVYIKFYERETYTAKIFDKFETFVHNINCDTDRFVIKDKITYRNKILAETIARNYNLVLHDTGYTFGFKEYIRKVFVVDSYTVFHEYCVYATVMYKN</sequence>
<proteinExistence type="predicted"/>
<reference evidence="1" key="1">
    <citation type="submission" date="2018-01" db="EMBL/GenBank/DDBJ databases">
        <title>Draft genome sequence of Bandra megavirus.</title>
        <authorList>
            <person name="Chatterjee A."/>
            <person name="Yadav R."/>
            <person name="Kondabagil K."/>
        </authorList>
    </citation>
    <scope>NUCLEOTIDE SEQUENCE</scope>
    <source>
        <strain evidence="1">KK-1</strain>
    </source>
</reference>
<name>A0A2K9V8I9_9VIRU</name>
<organism evidence="1">
    <name type="scientific">Bandra megavirus</name>
    <dbReference type="NCBI Taxonomy" id="2071566"/>
    <lineage>
        <taxon>Viruses</taxon>
        <taxon>Varidnaviria</taxon>
        <taxon>Bamfordvirae</taxon>
        <taxon>Nucleocytoviricota</taxon>
        <taxon>Megaviricetes</taxon>
        <taxon>Imitervirales</taxon>
        <taxon>Mimiviridae</taxon>
        <taxon>Megamimivirinae</taxon>
        <taxon>Megavirus</taxon>
    </lineage>
</organism>
<dbReference type="InterPro" id="IPR043845">
    <property type="entry name" value="DUF5864"/>
</dbReference>
<evidence type="ECO:0000313" key="1">
    <source>
        <dbReference type="EMBL" id="AUV58513.1"/>
    </source>
</evidence>
<dbReference type="EMBL" id="MG779345">
    <property type="protein sequence ID" value="AUV58513.1"/>
    <property type="molecule type" value="Genomic_DNA"/>
</dbReference>
<dbReference type="Pfam" id="PF19182">
    <property type="entry name" value="DUF5864"/>
    <property type="match status" value="1"/>
</dbReference>